<dbReference type="RefSeq" id="XP_010913031.1">
    <property type="nucleotide sequence ID" value="XM_010914729.1"/>
</dbReference>
<evidence type="ECO:0000313" key="3">
    <source>
        <dbReference type="Proteomes" id="UP000504607"/>
    </source>
</evidence>
<evidence type="ECO:0000256" key="2">
    <source>
        <dbReference type="SAM" id="MobiDB-lite"/>
    </source>
</evidence>
<gene>
    <name evidence="4" type="primary">LOC105038823</name>
</gene>
<feature type="coiled-coil region" evidence="1">
    <location>
        <begin position="65"/>
        <end position="92"/>
    </location>
</feature>
<protein>
    <submittedName>
        <fullName evidence="4">Uncharacterized protein LOC105038823</fullName>
    </submittedName>
</protein>
<feature type="compositionally biased region" description="Polar residues" evidence="2">
    <location>
        <begin position="206"/>
        <end position="218"/>
    </location>
</feature>
<evidence type="ECO:0000256" key="1">
    <source>
        <dbReference type="SAM" id="Coils"/>
    </source>
</evidence>
<reference evidence="4" key="1">
    <citation type="submission" date="2025-08" db="UniProtKB">
        <authorList>
            <consortium name="RefSeq"/>
        </authorList>
    </citation>
    <scope>IDENTIFICATION</scope>
</reference>
<dbReference type="Proteomes" id="UP000504607">
    <property type="component" value="Chromosome 2"/>
</dbReference>
<dbReference type="InParanoid" id="A0A6I9QP62"/>
<keyword evidence="3" id="KW-1185">Reference proteome</keyword>
<dbReference type="AlphaFoldDB" id="A0A6I9QP62"/>
<sequence length="218" mass="25869">MIRIRWDQMVRKQDAISTFVLKLRALRSKLRTWNHTEVGNIHLRKHLLWEKIEFLDAQEEDKNLLIAEREERARLKRDLDLLLEQEEALGRQLSRVQWLKHGDRNIQFFHTWASNRRRKNYISELSYQGTQITDPRQMHSYFRDHFMGILGRSEEPCVRTDWKVLYPEESLPSRDLEASFTVEEVKAAVFDLASQKSPRPDGFHLPSTSSVGTLLKQT</sequence>
<accession>A0A6I9QP62</accession>
<evidence type="ECO:0000313" key="4">
    <source>
        <dbReference type="RefSeq" id="XP_010913031.1"/>
    </source>
</evidence>
<keyword evidence="1" id="KW-0175">Coiled coil</keyword>
<dbReference type="OrthoDB" id="786283at2759"/>
<organism evidence="3 4">
    <name type="scientific">Elaeis guineensis var. tenera</name>
    <name type="common">Oil palm</name>
    <dbReference type="NCBI Taxonomy" id="51953"/>
    <lineage>
        <taxon>Eukaryota</taxon>
        <taxon>Viridiplantae</taxon>
        <taxon>Streptophyta</taxon>
        <taxon>Embryophyta</taxon>
        <taxon>Tracheophyta</taxon>
        <taxon>Spermatophyta</taxon>
        <taxon>Magnoliopsida</taxon>
        <taxon>Liliopsida</taxon>
        <taxon>Arecaceae</taxon>
        <taxon>Arecoideae</taxon>
        <taxon>Cocoseae</taxon>
        <taxon>Elaeidinae</taxon>
        <taxon>Elaeis</taxon>
    </lineage>
</organism>
<proteinExistence type="predicted"/>
<feature type="region of interest" description="Disordered" evidence="2">
    <location>
        <begin position="197"/>
        <end position="218"/>
    </location>
</feature>
<name>A0A6I9QP62_ELAGV</name>